<reference evidence="7 8" key="1">
    <citation type="journal article" date="2000" name="Nature">
        <title>The genome sequence of the thermoacidophilic scavenger Thermoplasma acidophilum.</title>
        <authorList>
            <person name="Ruepp A."/>
            <person name="Graml W."/>
            <person name="Santos-Martinez M.L."/>
            <person name="Koretke K.K."/>
            <person name="Volker C."/>
            <person name="Mewes H.W."/>
            <person name="Frishman D."/>
            <person name="Stocker S."/>
            <person name="Lupas A.N."/>
            <person name="Baumeister W."/>
        </authorList>
    </citation>
    <scope>NUCLEOTIDE SEQUENCE [LARGE SCALE GENOMIC DNA]</scope>
    <source>
        <strain evidence="8">ATCC 25905 / DSM 1728 / JCM 9062 / NBRC 15155 / AMRC-C165</strain>
    </source>
</reference>
<dbReference type="PIRSF" id="PIRSF000524">
    <property type="entry name" value="SPT"/>
    <property type="match status" value="1"/>
</dbReference>
<dbReference type="SUPFAM" id="SSF53383">
    <property type="entry name" value="PLP-dependent transferases"/>
    <property type="match status" value="1"/>
</dbReference>
<feature type="domain" description="Aminotransferase class V" evidence="6">
    <location>
        <begin position="92"/>
        <end position="306"/>
    </location>
</feature>
<evidence type="ECO:0000313" key="7">
    <source>
        <dbReference type="EMBL" id="CAC12147.1"/>
    </source>
</evidence>
<dbReference type="InterPro" id="IPR015422">
    <property type="entry name" value="PyrdxlP-dep_Trfase_small"/>
</dbReference>
<protein>
    <submittedName>
        <fullName evidence="7">Serine-glyoxylate aminotransferase related protein</fullName>
    </submittedName>
</protein>
<dbReference type="InterPro" id="IPR000192">
    <property type="entry name" value="Aminotrans_V_dom"/>
</dbReference>
<dbReference type="EnsemblBacteria" id="CAC12147">
    <property type="protein sequence ID" value="CAC12147"/>
    <property type="gene ID" value="CAC12147"/>
</dbReference>
<dbReference type="InterPro" id="IPR015421">
    <property type="entry name" value="PyrdxlP-dep_Trfase_major"/>
</dbReference>
<keyword evidence="3 7" id="KW-0032">Aminotransferase</keyword>
<evidence type="ECO:0000256" key="4">
    <source>
        <dbReference type="ARBA" id="ARBA00022679"/>
    </source>
</evidence>
<dbReference type="InterPro" id="IPR015424">
    <property type="entry name" value="PyrdxlP-dep_Trfase"/>
</dbReference>
<dbReference type="KEGG" id="tac:Ta1018"/>
<dbReference type="eggNOG" id="arCOG00082">
    <property type="taxonomic scope" value="Archaea"/>
</dbReference>
<dbReference type="Gene3D" id="3.90.1150.10">
    <property type="entry name" value="Aspartate Aminotransferase, domain 1"/>
    <property type="match status" value="1"/>
</dbReference>
<dbReference type="Pfam" id="PF00266">
    <property type="entry name" value="Aminotran_5"/>
    <property type="match status" value="1"/>
</dbReference>
<proteinExistence type="inferred from homology"/>
<evidence type="ECO:0000259" key="6">
    <source>
        <dbReference type="Pfam" id="PF00266"/>
    </source>
</evidence>
<comment type="cofactor">
    <cofactor evidence="1">
        <name>pyridoxal 5'-phosphate</name>
        <dbReference type="ChEBI" id="CHEBI:597326"/>
    </cofactor>
</comment>
<gene>
    <name evidence="7" type="ordered locus">Ta1018</name>
</gene>
<accession>Q9HJF1</accession>
<dbReference type="GO" id="GO:0008453">
    <property type="term" value="F:alanine-glyoxylate transaminase activity"/>
    <property type="evidence" value="ECO:0007669"/>
    <property type="project" value="TreeGrafter"/>
</dbReference>
<evidence type="ECO:0000313" key="8">
    <source>
        <dbReference type="Proteomes" id="UP000001024"/>
    </source>
</evidence>
<evidence type="ECO:0000256" key="5">
    <source>
        <dbReference type="ARBA" id="ARBA00022898"/>
    </source>
</evidence>
<dbReference type="AlphaFoldDB" id="Q9HJF1"/>
<dbReference type="STRING" id="273075.gene:9572238"/>
<dbReference type="HOGENOM" id="CLU_027686_1_0_2"/>
<dbReference type="RefSeq" id="WP_010901429.1">
    <property type="nucleotide sequence ID" value="NC_002578.1"/>
</dbReference>
<dbReference type="CDD" id="cd06451">
    <property type="entry name" value="AGAT_like"/>
    <property type="match status" value="1"/>
</dbReference>
<dbReference type="InParanoid" id="Q9HJF1"/>
<sequence length="382" mass="41582">MQKKLMHVGPSFTSYRIQMAGVSENTGFASPDFLDAMKYSLEGLLYVAGADDSYMPFILPGSGTVAMETVTSLIPRGSKTLLLTNGVFGDRWIPILTAHGLQMDVLSADPGHAVSMADIEEKLEGGDYQNLIMTHVETSTGVRMDIEGVSKIARKHVERIIVDGVASLGAEREDIARLGITAIISASQKALGAPPGAALIVASRSALEDINEFSYFFNLKNWITPMERYLEGKNGYLSTEPVGVILSLNRVFSDIRTTGLEARIDDHRRLSLALNEGIEAAGLKVLAERDLWSNTVTAVLSDHADEIVRRSMDLGIEFATGVHPKLLGKYFRIGHMGYVNDFDALSALSVIERAAAQSGEKVRIGEGVRRAQQVLYDLSHGR</sequence>
<name>Q9HJF1_THEAC</name>
<evidence type="ECO:0000256" key="1">
    <source>
        <dbReference type="ARBA" id="ARBA00001933"/>
    </source>
</evidence>
<organism evidence="7 8">
    <name type="scientific">Thermoplasma acidophilum (strain ATCC 25905 / DSM 1728 / JCM 9062 / NBRC 15155 / AMRC-C165)</name>
    <dbReference type="NCBI Taxonomy" id="273075"/>
    <lineage>
        <taxon>Archaea</taxon>
        <taxon>Methanobacteriati</taxon>
        <taxon>Thermoplasmatota</taxon>
        <taxon>Thermoplasmata</taxon>
        <taxon>Thermoplasmatales</taxon>
        <taxon>Thermoplasmataceae</taxon>
        <taxon>Thermoplasma</taxon>
    </lineage>
</organism>
<dbReference type="PANTHER" id="PTHR21152:SF24">
    <property type="entry name" value="ALANINE--GLYOXYLATE AMINOTRANSFERASE 1"/>
    <property type="match status" value="1"/>
</dbReference>
<dbReference type="OrthoDB" id="35685at2157"/>
<dbReference type="Proteomes" id="UP000001024">
    <property type="component" value="Chromosome"/>
</dbReference>
<evidence type="ECO:0000256" key="3">
    <source>
        <dbReference type="ARBA" id="ARBA00022576"/>
    </source>
</evidence>
<evidence type="ECO:0000256" key="2">
    <source>
        <dbReference type="ARBA" id="ARBA00009236"/>
    </source>
</evidence>
<dbReference type="PaxDb" id="273075-Ta1018"/>
<dbReference type="GO" id="GO:0019265">
    <property type="term" value="P:glycine biosynthetic process, by transamination of glyoxylate"/>
    <property type="evidence" value="ECO:0007669"/>
    <property type="project" value="TreeGrafter"/>
</dbReference>
<dbReference type="FunCoup" id="Q9HJF1">
    <property type="interactions" value="50"/>
</dbReference>
<keyword evidence="8" id="KW-1185">Reference proteome</keyword>
<dbReference type="EMBL" id="AL445066">
    <property type="protein sequence ID" value="CAC12147.1"/>
    <property type="molecule type" value="Genomic_DNA"/>
</dbReference>
<comment type="similarity">
    <text evidence="2">Belongs to the class-V pyridoxal-phosphate-dependent aminotransferase family.</text>
</comment>
<dbReference type="PANTHER" id="PTHR21152">
    <property type="entry name" value="AMINOTRANSFERASE CLASS V"/>
    <property type="match status" value="1"/>
</dbReference>
<keyword evidence="4" id="KW-0808">Transferase</keyword>
<dbReference type="GO" id="GO:0004760">
    <property type="term" value="F:L-serine-pyruvate transaminase activity"/>
    <property type="evidence" value="ECO:0007669"/>
    <property type="project" value="TreeGrafter"/>
</dbReference>
<dbReference type="Gene3D" id="3.40.640.10">
    <property type="entry name" value="Type I PLP-dependent aspartate aminotransferase-like (Major domain)"/>
    <property type="match status" value="1"/>
</dbReference>
<dbReference type="InterPro" id="IPR024169">
    <property type="entry name" value="SP_NH2Trfase/AEP_transaminase"/>
</dbReference>
<keyword evidence="5" id="KW-0663">Pyridoxal phosphate</keyword>